<dbReference type="EMBL" id="JABSTR010000004">
    <property type="protein sequence ID" value="KAH9366354.1"/>
    <property type="molecule type" value="Genomic_DNA"/>
</dbReference>
<evidence type="ECO:0000313" key="2">
    <source>
        <dbReference type="Proteomes" id="UP000821853"/>
    </source>
</evidence>
<organism evidence="1 2">
    <name type="scientific">Haemaphysalis longicornis</name>
    <name type="common">Bush tick</name>
    <dbReference type="NCBI Taxonomy" id="44386"/>
    <lineage>
        <taxon>Eukaryota</taxon>
        <taxon>Metazoa</taxon>
        <taxon>Ecdysozoa</taxon>
        <taxon>Arthropoda</taxon>
        <taxon>Chelicerata</taxon>
        <taxon>Arachnida</taxon>
        <taxon>Acari</taxon>
        <taxon>Parasitiformes</taxon>
        <taxon>Ixodida</taxon>
        <taxon>Ixodoidea</taxon>
        <taxon>Ixodidae</taxon>
        <taxon>Haemaphysalinae</taxon>
        <taxon>Haemaphysalis</taxon>
    </lineage>
</organism>
<keyword evidence="2" id="KW-1185">Reference proteome</keyword>
<sequence>MGDPDNSVCRISHHARASLSHIENPYLEIPGAATNELAACYNGQSMPPFLSVLFRRRAREAFKCPFLRKFILSHPGGQK</sequence>
<dbReference type="Proteomes" id="UP000821853">
    <property type="component" value="Chromosome 2"/>
</dbReference>
<evidence type="ECO:0000313" key="1">
    <source>
        <dbReference type="EMBL" id="KAH9366354.1"/>
    </source>
</evidence>
<dbReference type="AlphaFoldDB" id="A0A9J6FT03"/>
<dbReference type="OrthoDB" id="6426238at2759"/>
<dbReference type="VEuPathDB" id="VectorBase:HLOH_042702"/>
<gene>
    <name evidence="1" type="ORF">HPB48_006194</name>
</gene>
<proteinExistence type="predicted"/>
<comment type="caution">
    <text evidence="1">The sequence shown here is derived from an EMBL/GenBank/DDBJ whole genome shotgun (WGS) entry which is preliminary data.</text>
</comment>
<reference evidence="1 2" key="1">
    <citation type="journal article" date="2020" name="Cell">
        <title>Large-Scale Comparative Analyses of Tick Genomes Elucidate Their Genetic Diversity and Vector Capacities.</title>
        <authorList>
            <consortium name="Tick Genome and Microbiome Consortium (TIGMIC)"/>
            <person name="Jia N."/>
            <person name="Wang J."/>
            <person name="Shi W."/>
            <person name="Du L."/>
            <person name="Sun Y."/>
            <person name="Zhan W."/>
            <person name="Jiang J.F."/>
            <person name="Wang Q."/>
            <person name="Zhang B."/>
            <person name="Ji P."/>
            <person name="Bell-Sakyi L."/>
            <person name="Cui X.M."/>
            <person name="Yuan T.T."/>
            <person name="Jiang B.G."/>
            <person name="Yang W.F."/>
            <person name="Lam T.T."/>
            <person name="Chang Q.C."/>
            <person name="Ding S.J."/>
            <person name="Wang X.J."/>
            <person name="Zhu J.G."/>
            <person name="Ruan X.D."/>
            <person name="Zhao L."/>
            <person name="Wei J.T."/>
            <person name="Ye R.Z."/>
            <person name="Que T.C."/>
            <person name="Du C.H."/>
            <person name="Zhou Y.H."/>
            <person name="Cheng J.X."/>
            <person name="Dai P.F."/>
            <person name="Guo W.B."/>
            <person name="Han X.H."/>
            <person name="Huang E.J."/>
            <person name="Li L.F."/>
            <person name="Wei W."/>
            <person name="Gao Y.C."/>
            <person name="Liu J.Z."/>
            <person name="Shao H.Z."/>
            <person name="Wang X."/>
            <person name="Wang C.C."/>
            <person name="Yang T.C."/>
            <person name="Huo Q.B."/>
            <person name="Li W."/>
            <person name="Chen H.Y."/>
            <person name="Chen S.E."/>
            <person name="Zhou L.G."/>
            <person name="Ni X.B."/>
            <person name="Tian J.H."/>
            <person name="Sheng Y."/>
            <person name="Liu T."/>
            <person name="Pan Y.S."/>
            <person name="Xia L.Y."/>
            <person name="Li J."/>
            <person name="Zhao F."/>
            <person name="Cao W.C."/>
        </authorList>
    </citation>
    <scope>NUCLEOTIDE SEQUENCE [LARGE SCALE GENOMIC DNA]</scope>
    <source>
        <strain evidence="1">HaeL-2018</strain>
    </source>
</reference>
<accession>A0A9J6FT03</accession>
<protein>
    <submittedName>
        <fullName evidence="1">Uncharacterized protein</fullName>
    </submittedName>
</protein>
<name>A0A9J6FT03_HAELO</name>